<keyword evidence="4" id="KW-1185">Reference proteome</keyword>
<evidence type="ECO:0000313" key="3">
    <source>
        <dbReference type="EMBL" id="KAL3778152.1"/>
    </source>
</evidence>
<feature type="compositionally biased region" description="Basic and acidic residues" evidence="2">
    <location>
        <begin position="209"/>
        <end position="231"/>
    </location>
</feature>
<protein>
    <submittedName>
        <fullName evidence="3">Uncharacterized protein</fullName>
    </submittedName>
</protein>
<accession>A0ABD3NQI7</accession>
<reference evidence="3 4" key="1">
    <citation type="submission" date="2024-10" db="EMBL/GenBank/DDBJ databases">
        <title>Updated reference genomes for cyclostephanoid diatoms.</title>
        <authorList>
            <person name="Roberts W.R."/>
            <person name="Alverson A.J."/>
        </authorList>
    </citation>
    <scope>NUCLEOTIDE SEQUENCE [LARGE SCALE GENOMIC DNA]</scope>
    <source>
        <strain evidence="3 4">AJA010-31</strain>
    </source>
</reference>
<feature type="coiled-coil region" evidence="1">
    <location>
        <begin position="153"/>
        <end position="181"/>
    </location>
</feature>
<organism evidence="3 4">
    <name type="scientific">Cyclotella atomus</name>
    <dbReference type="NCBI Taxonomy" id="382360"/>
    <lineage>
        <taxon>Eukaryota</taxon>
        <taxon>Sar</taxon>
        <taxon>Stramenopiles</taxon>
        <taxon>Ochrophyta</taxon>
        <taxon>Bacillariophyta</taxon>
        <taxon>Coscinodiscophyceae</taxon>
        <taxon>Thalassiosirophycidae</taxon>
        <taxon>Stephanodiscales</taxon>
        <taxon>Stephanodiscaceae</taxon>
        <taxon>Cyclotella</taxon>
    </lineage>
</organism>
<feature type="region of interest" description="Disordered" evidence="2">
    <location>
        <begin position="186"/>
        <end position="231"/>
    </location>
</feature>
<comment type="caution">
    <text evidence="3">The sequence shown here is derived from an EMBL/GenBank/DDBJ whole genome shotgun (WGS) entry which is preliminary data.</text>
</comment>
<evidence type="ECO:0000256" key="1">
    <source>
        <dbReference type="SAM" id="Coils"/>
    </source>
</evidence>
<keyword evidence="1" id="KW-0175">Coiled coil</keyword>
<sequence>MRFHHTPKITAATPTHLTPTDFETLTTWLAQYDPNDLPLELQFTRTPIQTRIDRIVVLLANLVCEFNKSNQDGAFATFTKREFDQFVKLQRYHHQQRFYALTRQGHDAATAAGMMGYSLFQGTIEAITPYQISPHMLIHNEAERSKIKAVFENVLLENAKKEEMELLRKAEEAAMELLREVDAENTCKNQKKKKKKLQPKKQQKAKPTKKNDVDNKQKASDEKDIGTHNADDVTVQVLSAPKEPVVEEEAAAEGSDITKRVKFHEQLTKKATEGNRGENADVEVKGILKVKNQEEISDDVVAHLMVPLKIDYNDRVSDTALPQPTPAITAETICESIVPPMSPKKLHADSDFAALVSEIESLKSENAHLRREVATISQNLTEAVQRVQLKAYVAETARDSAQERAAMLESLLIEVVEGKIAGIELQEVLLGFKQQATSPTAGSSLGSLLDRLPKDTWIHVNSNPNQQSSPLREELHNHKGFLSQLRQSDT</sequence>
<dbReference type="AlphaFoldDB" id="A0ABD3NQI7"/>
<name>A0ABD3NQI7_9STRA</name>
<feature type="coiled-coil region" evidence="1">
    <location>
        <begin position="352"/>
        <end position="379"/>
    </location>
</feature>
<dbReference type="EMBL" id="JALLPJ020001002">
    <property type="protein sequence ID" value="KAL3778152.1"/>
    <property type="molecule type" value="Genomic_DNA"/>
</dbReference>
<gene>
    <name evidence="3" type="ORF">ACHAWO_006989</name>
</gene>
<evidence type="ECO:0000256" key="2">
    <source>
        <dbReference type="SAM" id="MobiDB-lite"/>
    </source>
</evidence>
<feature type="compositionally biased region" description="Basic residues" evidence="2">
    <location>
        <begin position="189"/>
        <end position="208"/>
    </location>
</feature>
<evidence type="ECO:0000313" key="4">
    <source>
        <dbReference type="Proteomes" id="UP001530400"/>
    </source>
</evidence>
<proteinExistence type="predicted"/>
<dbReference type="Proteomes" id="UP001530400">
    <property type="component" value="Unassembled WGS sequence"/>
</dbReference>